<proteinExistence type="predicted"/>
<evidence type="ECO:0000313" key="1">
    <source>
        <dbReference type="EMBL" id="KER18440.1"/>
    </source>
</evidence>
<gene>
    <name evidence="1" type="ORF">T265_16054</name>
</gene>
<feature type="non-terminal residue" evidence="1">
    <location>
        <position position="94"/>
    </location>
</feature>
<sequence length="94" mass="10800">MSSVTILHRHSAVSHRLPLLEELNSRRFLSTSVHVPIAITQDYPKGTHFLQDLPIFIPFVLRYDLVPQLCQQFCSDQLAEERSSCTDNSPHNKQ</sequence>
<protein>
    <submittedName>
        <fullName evidence="1">Uncharacterized protein</fullName>
    </submittedName>
</protein>
<dbReference type="CTD" id="20330219"/>
<dbReference type="GeneID" id="20330219"/>
<keyword evidence="2" id="KW-1185">Reference proteome</keyword>
<accession>A0A074Z542</accession>
<dbReference type="Proteomes" id="UP000054324">
    <property type="component" value="Unassembled WGS sequence"/>
</dbReference>
<dbReference type="EMBL" id="KL601302">
    <property type="protein sequence ID" value="KER18440.1"/>
    <property type="molecule type" value="Genomic_DNA"/>
</dbReference>
<dbReference type="AlphaFoldDB" id="A0A074Z542"/>
<organism evidence="1 2">
    <name type="scientific">Opisthorchis viverrini</name>
    <name type="common">Southeast Asian liver fluke</name>
    <dbReference type="NCBI Taxonomy" id="6198"/>
    <lineage>
        <taxon>Eukaryota</taxon>
        <taxon>Metazoa</taxon>
        <taxon>Spiralia</taxon>
        <taxon>Lophotrochozoa</taxon>
        <taxon>Platyhelminthes</taxon>
        <taxon>Trematoda</taxon>
        <taxon>Digenea</taxon>
        <taxon>Opisthorchiida</taxon>
        <taxon>Opisthorchiata</taxon>
        <taxon>Opisthorchiidae</taxon>
        <taxon>Opisthorchis</taxon>
    </lineage>
</organism>
<dbReference type="RefSeq" id="XP_009177813.1">
    <property type="nucleotide sequence ID" value="XM_009179549.1"/>
</dbReference>
<reference evidence="1 2" key="1">
    <citation type="submission" date="2013-11" db="EMBL/GenBank/DDBJ databases">
        <title>Opisthorchis viverrini - life in the bile duct.</title>
        <authorList>
            <person name="Young N.D."/>
            <person name="Nagarajan N."/>
            <person name="Lin S.J."/>
            <person name="Korhonen P.K."/>
            <person name="Jex A.R."/>
            <person name="Hall R.S."/>
            <person name="Safavi-Hemami H."/>
            <person name="Kaewkong W."/>
            <person name="Bertrand D."/>
            <person name="Gao S."/>
            <person name="Seet Q."/>
            <person name="Wongkham S."/>
            <person name="Teh B.T."/>
            <person name="Wongkham C."/>
            <person name="Intapan P.M."/>
            <person name="Maleewong W."/>
            <person name="Yang X."/>
            <person name="Hu M."/>
            <person name="Wang Z."/>
            <person name="Hofmann A."/>
            <person name="Sternberg P.W."/>
            <person name="Tan P."/>
            <person name="Wang J."/>
            <person name="Gasser R.B."/>
        </authorList>
    </citation>
    <scope>NUCLEOTIDE SEQUENCE [LARGE SCALE GENOMIC DNA]</scope>
</reference>
<name>A0A074Z542_OPIVI</name>
<dbReference type="KEGG" id="ovi:T265_16054"/>
<evidence type="ECO:0000313" key="2">
    <source>
        <dbReference type="Proteomes" id="UP000054324"/>
    </source>
</evidence>